<evidence type="ECO:0000313" key="2">
    <source>
        <dbReference type="EMBL" id="TGO60454.1"/>
    </source>
</evidence>
<protein>
    <recommendedName>
        <fullName evidence="4">Peptidase A1 domain-containing protein</fullName>
    </recommendedName>
</protein>
<comment type="caution">
    <text evidence="2">The sequence shown here is derived from an EMBL/GenBank/DDBJ whole genome shotgun (WGS) entry which is preliminary data.</text>
</comment>
<dbReference type="EMBL" id="PQXN01000035">
    <property type="protein sequence ID" value="TGO60454.1"/>
    <property type="molecule type" value="Genomic_DNA"/>
</dbReference>
<name>A0A4Z1IIV6_9HELO</name>
<reference evidence="2 3" key="1">
    <citation type="submission" date="2017-12" db="EMBL/GenBank/DDBJ databases">
        <title>Comparative genomics of Botrytis spp.</title>
        <authorList>
            <person name="Valero-Jimenez C.A."/>
            <person name="Tapia P."/>
            <person name="Veloso J."/>
            <person name="Silva-Moreno E."/>
            <person name="Staats M."/>
            <person name="Valdes J.H."/>
            <person name="Van Kan J.A.L."/>
        </authorList>
    </citation>
    <scope>NUCLEOTIDE SEQUENCE [LARGE SCALE GENOMIC DNA]</scope>
    <source>
        <strain evidence="2 3">MUCL11595</strain>
    </source>
</reference>
<feature type="signal peptide" evidence="1">
    <location>
        <begin position="1"/>
        <end position="21"/>
    </location>
</feature>
<keyword evidence="1" id="KW-0732">Signal</keyword>
<proteinExistence type="predicted"/>
<feature type="chain" id="PRO_5021391853" description="Peptidase A1 domain-containing protein" evidence="1">
    <location>
        <begin position="22"/>
        <end position="194"/>
    </location>
</feature>
<keyword evidence="3" id="KW-1185">Reference proteome</keyword>
<evidence type="ECO:0008006" key="4">
    <source>
        <dbReference type="Google" id="ProtNLM"/>
    </source>
</evidence>
<gene>
    <name evidence="2" type="ORF">BCON_0035g00300</name>
</gene>
<evidence type="ECO:0000256" key="1">
    <source>
        <dbReference type="SAM" id="SignalP"/>
    </source>
</evidence>
<accession>A0A4Z1IIV6</accession>
<sequence length="194" mass="21061">MHRFFQVTTFLLALLLATTHGRNIPNSLNNHVLKLNSDLSTTTTTIGSIERRDWTSIIWGTGCSEYSSTASIEPRALYASETPLFADGFPTTTITDAMATPLVARDDTVTEGSDILAMGKLPPSIVGILLSLRIWDYAEQINLGYDYGYGCGFIKLGLDDCLAWIPRILINGLNVSPFPSLEDLSVCVLSIGAA</sequence>
<dbReference type="Proteomes" id="UP000297527">
    <property type="component" value="Unassembled WGS sequence"/>
</dbReference>
<dbReference type="OrthoDB" id="10346069at2759"/>
<dbReference type="AlphaFoldDB" id="A0A4Z1IIV6"/>
<evidence type="ECO:0000313" key="3">
    <source>
        <dbReference type="Proteomes" id="UP000297527"/>
    </source>
</evidence>
<organism evidence="2 3">
    <name type="scientific">Botryotinia convoluta</name>
    <dbReference type="NCBI Taxonomy" id="54673"/>
    <lineage>
        <taxon>Eukaryota</taxon>
        <taxon>Fungi</taxon>
        <taxon>Dikarya</taxon>
        <taxon>Ascomycota</taxon>
        <taxon>Pezizomycotina</taxon>
        <taxon>Leotiomycetes</taxon>
        <taxon>Helotiales</taxon>
        <taxon>Sclerotiniaceae</taxon>
        <taxon>Botryotinia</taxon>
    </lineage>
</organism>